<evidence type="ECO:0008006" key="3">
    <source>
        <dbReference type="Google" id="ProtNLM"/>
    </source>
</evidence>
<dbReference type="OrthoDB" id="7426653at2"/>
<reference evidence="1 2" key="1">
    <citation type="submission" date="2017-07" db="EMBL/GenBank/DDBJ databases">
        <authorList>
            <person name="Sun Z.S."/>
            <person name="Albrecht U."/>
            <person name="Echele G."/>
            <person name="Lee C.C."/>
        </authorList>
    </citation>
    <scope>NUCLEOTIDE SEQUENCE [LARGE SCALE GENOMIC DNA]</scope>
    <source>
        <strain evidence="1 2">CGMCC 1.12672</strain>
    </source>
</reference>
<name>A0A285QD22_9SPHN</name>
<organism evidence="1 2">
    <name type="scientific">Sphingomonas guangdongensis</name>
    <dbReference type="NCBI Taxonomy" id="1141890"/>
    <lineage>
        <taxon>Bacteria</taxon>
        <taxon>Pseudomonadati</taxon>
        <taxon>Pseudomonadota</taxon>
        <taxon>Alphaproteobacteria</taxon>
        <taxon>Sphingomonadales</taxon>
        <taxon>Sphingomonadaceae</taxon>
        <taxon>Sphingomonas</taxon>
    </lineage>
</organism>
<sequence length="154" mass="16200">MSLALALLLQAAQGREVIGVHAGWGAFRDRAPQRCYALAAPSTRGGDAAAFASVATWPGTGARNQLHVRLSRERSARARVTLSVGERRFELLAGPRDAWSPDARTDRAIVAALRGGRSMSVESVDARGRPFADTYRLTGAATAIDAAAIRCAGG</sequence>
<dbReference type="EMBL" id="OBMI01000001">
    <property type="protein sequence ID" value="SOB79726.1"/>
    <property type="molecule type" value="Genomic_DNA"/>
</dbReference>
<dbReference type="AlphaFoldDB" id="A0A285QD22"/>
<gene>
    <name evidence="1" type="ORF">SAMN06297144_0700</name>
</gene>
<dbReference type="RefSeq" id="WP_097062564.1">
    <property type="nucleotide sequence ID" value="NZ_OBMI01000001.1"/>
</dbReference>
<evidence type="ECO:0000313" key="2">
    <source>
        <dbReference type="Proteomes" id="UP000219494"/>
    </source>
</evidence>
<dbReference type="InterPro" id="IPR010642">
    <property type="entry name" value="Invasion_prot_B"/>
</dbReference>
<dbReference type="Proteomes" id="UP000219494">
    <property type="component" value="Unassembled WGS sequence"/>
</dbReference>
<evidence type="ECO:0000313" key="1">
    <source>
        <dbReference type="EMBL" id="SOB79726.1"/>
    </source>
</evidence>
<dbReference type="Pfam" id="PF06776">
    <property type="entry name" value="IalB"/>
    <property type="match status" value="1"/>
</dbReference>
<accession>A0A285QD22</accession>
<keyword evidence="2" id="KW-1185">Reference proteome</keyword>
<proteinExistence type="predicted"/>
<protein>
    <recommendedName>
        <fullName evidence="3">Invasion protein IalB, involved in pathogenesis</fullName>
    </recommendedName>
</protein>